<evidence type="ECO:0000259" key="1">
    <source>
        <dbReference type="PROSITE" id="PS50146"/>
    </source>
</evidence>
<dbReference type="SUPFAM" id="SSF111331">
    <property type="entry name" value="NAD kinase/diacylglycerol kinase-like"/>
    <property type="match status" value="1"/>
</dbReference>
<dbReference type="EMBL" id="QFQS01000001">
    <property type="protein sequence ID" value="PZQ99505.1"/>
    <property type="molecule type" value="Genomic_DNA"/>
</dbReference>
<comment type="caution">
    <text evidence="2">The sequence shown here is derived from an EMBL/GenBank/DDBJ whole genome shotgun (WGS) entry which is preliminary data.</text>
</comment>
<organism evidence="2 3">
    <name type="scientific">Cereibacter sphaeroides</name>
    <name type="common">Rhodobacter sphaeroides</name>
    <dbReference type="NCBI Taxonomy" id="1063"/>
    <lineage>
        <taxon>Bacteria</taxon>
        <taxon>Pseudomonadati</taxon>
        <taxon>Pseudomonadota</taxon>
        <taxon>Alphaproteobacteria</taxon>
        <taxon>Rhodobacterales</taxon>
        <taxon>Paracoccaceae</taxon>
        <taxon>Cereibacter</taxon>
    </lineage>
</organism>
<dbReference type="InterPro" id="IPR050187">
    <property type="entry name" value="Lipid_Phosphate_FormReg"/>
</dbReference>
<accession>A0A2W5SJK9</accession>
<dbReference type="GO" id="GO:0004143">
    <property type="term" value="F:ATP-dependent diacylglycerol kinase activity"/>
    <property type="evidence" value="ECO:0007669"/>
    <property type="project" value="TreeGrafter"/>
</dbReference>
<dbReference type="InterPro" id="IPR017438">
    <property type="entry name" value="ATP-NAD_kinase_N"/>
</dbReference>
<dbReference type="AlphaFoldDB" id="A0A2W5SJK9"/>
<dbReference type="SMART" id="SM00046">
    <property type="entry name" value="DAGKc"/>
    <property type="match status" value="1"/>
</dbReference>
<sequence>MQPRPFDLSSAKLALVLNAASGKKDALTTGRKIRDKLSPVVREFLVYPARKGSAIVRAAQQAVKDGADVVIALGGDGTQSAVAGVLAGSDRVMAVLPGGTFNYFARGLGVGDTLDAALETILNGQIGTVDIGEVNGRIFLNNASFGIYPEILERREAIYDRYGRSRAAAYWSVLLSLLDLRDPMHLALTVNGATRHFYTPLAFAARSPYQLEGLGLDGADAVRAGHFALFLAKGKSPGGLMSAAFRLAMGRTARGQDFDLVISDDLLIETSHPTRLVAFDGEKARLTGPFHLRMRPGALSIILPKSKSWAVSGKAA</sequence>
<proteinExistence type="predicted"/>
<gene>
    <name evidence="2" type="ORF">DI533_02205</name>
</gene>
<dbReference type="GO" id="GO:0005886">
    <property type="term" value="C:plasma membrane"/>
    <property type="evidence" value="ECO:0007669"/>
    <property type="project" value="TreeGrafter"/>
</dbReference>
<dbReference type="InterPro" id="IPR001206">
    <property type="entry name" value="Diacylglycerol_kinase_cat_dom"/>
</dbReference>
<protein>
    <submittedName>
        <fullName evidence="2">Diacylglycerol kinase</fullName>
    </submittedName>
</protein>
<evidence type="ECO:0000313" key="3">
    <source>
        <dbReference type="Proteomes" id="UP000248975"/>
    </source>
</evidence>
<keyword evidence="2" id="KW-0418">Kinase</keyword>
<reference evidence="2 3" key="1">
    <citation type="submission" date="2017-08" db="EMBL/GenBank/DDBJ databases">
        <title>Infants hospitalized years apart are colonized by the same room-sourced microbial strains.</title>
        <authorList>
            <person name="Brooks B."/>
            <person name="Olm M.R."/>
            <person name="Firek B.A."/>
            <person name="Baker R."/>
            <person name="Thomas B.C."/>
            <person name="Morowitz M.J."/>
            <person name="Banfield J.F."/>
        </authorList>
    </citation>
    <scope>NUCLEOTIDE SEQUENCE [LARGE SCALE GENOMIC DNA]</scope>
    <source>
        <strain evidence="2">S2_003_000_R2_11</strain>
    </source>
</reference>
<keyword evidence="2" id="KW-0808">Transferase</keyword>
<dbReference type="Pfam" id="PF00781">
    <property type="entry name" value="DAGK_cat"/>
    <property type="match status" value="1"/>
</dbReference>
<dbReference type="PANTHER" id="PTHR12358">
    <property type="entry name" value="SPHINGOSINE KINASE"/>
    <property type="match status" value="1"/>
</dbReference>
<name>A0A2W5SJK9_CERSP</name>
<dbReference type="PANTHER" id="PTHR12358:SF106">
    <property type="entry name" value="LIPID KINASE YEGS"/>
    <property type="match status" value="1"/>
</dbReference>
<dbReference type="Gene3D" id="2.60.200.40">
    <property type="match status" value="1"/>
</dbReference>
<feature type="domain" description="DAGKc" evidence="1">
    <location>
        <begin position="8"/>
        <end position="138"/>
    </location>
</feature>
<dbReference type="InterPro" id="IPR016064">
    <property type="entry name" value="NAD/diacylglycerol_kinase_sf"/>
</dbReference>
<dbReference type="Gene3D" id="3.40.50.10330">
    <property type="entry name" value="Probable inorganic polyphosphate/atp-NAD kinase, domain 1"/>
    <property type="match status" value="1"/>
</dbReference>
<dbReference type="PROSITE" id="PS50146">
    <property type="entry name" value="DAGK"/>
    <property type="match status" value="1"/>
</dbReference>
<dbReference type="Proteomes" id="UP000248975">
    <property type="component" value="Unassembled WGS sequence"/>
</dbReference>
<evidence type="ECO:0000313" key="2">
    <source>
        <dbReference type="EMBL" id="PZQ99505.1"/>
    </source>
</evidence>